<evidence type="ECO:0000313" key="4">
    <source>
        <dbReference type="Proteomes" id="UP001515480"/>
    </source>
</evidence>
<feature type="region of interest" description="Disordered" evidence="2">
    <location>
        <begin position="1"/>
        <end position="101"/>
    </location>
</feature>
<name>A0AB34IDH3_PRYPA</name>
<sequence length="577" mass="61352">MLEISGASAHPAAGAALHDPAAPAPPAPPARDRPAASATASPRRASPPPPLPSPRRARPSAAFRPLTAPDPPVVTPLPLRASPRAMSHTWRDERRREGALSPKPSLHLSICGDGAAAALVAQLSAAHAKRRGAEGAAAARGEALLAARAAGAAAEEQLDALRGRYERLGCSAAGLQARLAEAHEAVRGLSRKLRDENHMSSGARHELVAANKAAAEARDEAVFLQLQLRDRDVALEANAKSMEAQSNSLRQSRTLAASLQAQLDSANAALADARASTKEHEDDVIAIQHQLNLTRSELLHEKETHRQALAAHAQLEATHRALRAQHEALERALAAARREKEEASAQTAQREATLAAAHSRHAAQAQQAASLHEQLAEAKAAKGVVQAQLAALCSAVGSTYSALMGAGSSTDVVRLHNEKVMRRLLDAIAESGARSVPLPASRAKEAQRTEKAVGSTIQLRILAEAQRLEMQAPRPLLPPHANPSSAPLLLPFPSIASSCPPPPTPHPTPSPPARHVATRRVWQALLDGLLEERHMDLEMRKWLVEQLTAIRSKLDYRGSKAIVEVSDELKKVLQPCV</sequence>
<dbReference type="EMBL" id="JBGBPQ010000031">
    <property type="protein sequence ID" value="KAL1495807.1"/>
    <property type="molecule type" value="Genomic_DNA"/>
</dbReference>
<organism evidence="3 4">
    <name type="scientific">Prymnesium parvum</name>
    <name type="common">Toxic golden alga</name>
    <dbReference type="NCBI Taxonomy" id="97485"/>
    <lineage>
        <taxon>Eukaryota</taxon>
        <taxon>Haptista</taxon>
        <taxon>Haptophyta</taxon>
        <taxon>Prymnesiophyceae</taxon>
        <taxon>Prymnesiales</taxon>
        <taxon>Prymnesiaceae</taxon>
        <taxon>Prymnesium</taxon>
    </lineage>
</organism>
<evidence type="ECO:0008006" key="5">
    <source>
        <dbReference type="Google" id="ProtNLM"/>
    </source>
</evidence>
<feature type="coiled-coil region" evidence="1">
    <location>
        <begin position="172"/>
        <end position="283"/>
    </location>
</feature>
<keyword evidence="1" id="KW-0175">Coiled coil</keyword>
<evidence type="ECO:0000256" key="2">
    <source>
        <dbReference type="SAM" id="MobiDB-lite"/>
    </source>
</evidence>
<gene>
    <name evidence="3" type="ORF">AB1Y20_016667</name>
</gene>
<dbReference type="Proteomes" id="UP001515480">
    <property type="component" value="Unassembled WGS sequence"/>
</dbReference>
<accession>A0AB34IDH3</accession>
<reference evidence="3 4" key="1">
    <citation type="journal article" date="2024" name="Science">
        <title>Giant polyketide synthase enzymes in the biosynthesis of giant marine polyether toxins.</title>
        <authorList>
            <person name="Fallon T.R."/>
            <person name="Shende V.V."/>
            <person name="Wierzbicki I.H."/>
            <person name="Pendleton A.L."/>
            <person name="Watervoot N.F."/>
            <person name="Auber R.P."/>
            <person name="Gonzalez D.J."/>
            <person name="Wisecaver J.H."/>
            <person name="Moore B.S."/>
        </authorList>
    </citation>
    <scope>NUCLEOTIDE SEQUENCE [LARGE SCALE GENOMIC DNA]</scope>
    <source>
        <strain evidence="3 4">12B1</strain>
    </source>
</reference>
<evidence type="ECO:0000313" key="3">
    <source>
        <dbReference type="EMBL" id="KAL1495807.1"/>
    </source>
</evidence>
<dbReference type="AlphaFoldDB" id="A0AB34IDH3"/>
<feature type="compositionally biased region" description="Low complexity" evidence="2">
    <location>
        <begin position="1"/>
        <end position="21"/>
    </location>
</feature>
<feature type="compositionally biased region" description="Low complexity" evidence="2">
    <location>
        <begin position="351"/>
        <end position="368"/>
    </location>
</feature>
<feature type="compositionally biased region" description="Basic and acidic residues" evidence="2">
    <location>
        <begin position="89"/>
        <end position="98"/>
    </location>
</feature>
<keyword evidence="4" id="KW-1185">Reference proteome</keyword>
<proteinExistence type="predicted"/>
<feature type="region of interest" description="Disordered" evidence="2">
    <location>
        <begin position="494"/>
        <end position="515"/>
    </location>
</feature>
<feature type="compositionally biased region" description="Low complexity" evidence="2">
    <location>
        <begin position="35"/>
        <end position="44"/>
    </location>
</feature>
<comment type="caution">
    <text evidence="3">The sequence shown here is derived from an EMBL/GenBank/DDBJ whole genome shotgun (WGS) entry which is preliminary data.</text>
</comment>
<protein>
    <recommendedName>
        <fullName evidence="5">Centrosomal protein of 70 kDa</fullName>
    </recommendedName>
</protein>
<feature type="compositionally biased region" description="Pro residues" evidence="2">
    <location>
        <begin position="499"/>
        <end position="512"/>
    </location>
</feature>
<feature type="region of interest" description="Disordered" evidence="2">
    <location>
        <begin position="337"/>
        <end position="368"/>
    </location>
</feature>
<evidence type="ECO:0000256" key="1">
    <source>
        <dbReference type="SAM" id="Coils"/>
    </source>
</evidence>